<keyword evidence="12" id="KW-1185">Reference proteome</keyword>
<comment type="similarity">
    <text evidence="2">Belongs to the drug/metabolite transporter (DMT) superfamily. Small multidrug resistance (SMR) (TC 2.A.7.1) family. Mmr subfamily.</text>
</comment>
<dbReference type="InterPro" id="IPR000390">
    <property type="entry name" value="Small_drug/metabolite_transptr"/>
</dbReference>
<evidence type="ECO:0000256" key="10">
    <source>
        <dbReference type="SAM" id="Phobius"/>
    </source>
</evidence>
<comment type="subcellular location">
    <subcellularLocation>
        <location evidence="1 9">Cell membrane</location>
        <topology evidence="1 9">Multi-pass membrane protein</topology>
    </subcellularLocation>
</comment>
<dbReference type="EMBL" id="VMSD01000003">
    <property type="protein sequence ID" value="KAF0847131.1"/>
    <property type="molecule type" value="Genomic_DNA"/>
</dbReference>
<dbReference type="Proteomes" id="UP000798951">
    <property type="component" value="Unassembled WGS sequence"/>
</dbReference>
<proteinExistence type="inferred from homology"/>
<keyword evidence="7 10" id="KW-0472">Membrane</keyword>
<evidence type="ECO:0000256" key="5">
    <source>
        <dbReference type="ARBA" id="ARBA00022692"/>
    </source>
</evidence>
<evidence type="ECO:0000256" key="9">
    <source>
        <dbReference type="RuleBase" id="RU003942"/>
    </source>
</evidence>
<evidence type="ECO:0000256" key="2">
    <source>
        <dbReference type="ARBA" id="ARBA00007822"/>
    </source>
</evidence>
<feature type="transmembrane region" description="Helical" evidence="10">
    <location>
        <begin position="12"/>
        <end position="31"/>
    </location>
</feature>
<feature type="transmembrane region" description="Helical" evidence="10">
    <location>
        <begin position="69"/>
        <end position="88"/>
    </location>
</feature>
<comment type="caution">
    <text evidence="11">The sequence shown here is derived from an EMBL/GenBank/DDBJ whole genome shotgun (WGS) entry which is preliminary data.</text>
</comment>
<dbReference type="PANTHER" id="PTHR30561">
    <property type="entry name" value="SMR FAMILY PROTON-DEPENDENT DRUG EFFLUX TRANSPORTER SUGE"/>
    <property type="match status" value="1"/>
</dbReference>
<feature type="transmembrane region" description="Helical" evidence="10">
    <location>
        <begin position="43"/>
        <end position="63"/>
    </location>
</feature>
<evidence type="ECO:0000313" key="11">
    <source>
        <dbReference type="EMBL" id="KAF0847131.1"/>
    </source>
</evidence>
<name>A0ABQ6YN30_9NOCA</name>
<keyword evidence="8" id="KW-0046">Antibiotic resistance</keyword>
<keyword evidence="4" id="KW-1003">Cell membrane</keyword>
<dbReference type="PANTHER" id="PTHR30561:SF1">
    <property type="entry name" value="MULTIDRUG TRANSPORTER EMRE"/>
    <property type="match status" value="1"/>
</dbReference>
<organism evidence="11 12">
    <name type="scientific">Nocardia caishijiensis</name>
    <dbReference type="NCBI Taxonomy" id="184756"/>
    <lineage>
        <taxon>Bacteria</taxon>
        <taxon>Bacillati</taxon>
        <taxon>Actinomycetota</taxon>
        <taxon>Actinomycetes</taxon>
        <taxon>Mycobacteriales</taxon>
        <taxon>Nocardiaceae</taxon>
        <taxon>Nocardia</taxon>
    </lineage>
</organism>
<evidence type="ECO:0000256" key="4">
    <source>
        <dbReference type="ARBA" id="ARBA00022475"/>
    </source>
</evidence>
<dbReference type="SUPFAM" id="SSF103481">
    <property type="entry name" value="Multidrug resistance efflux transporter EmrE"/>
    <property type="match status" value="1"/>
</dbReference>
<evidence type="ECO:0000256" key="3">
    <source>
        <dbReference type="ARBA" id="ARBA00022448"/>
    </source>
</evidence>
<evidence type="ECO:0000313" key="12">
    <source>
        <dbReference type="Proteomes" id="UP000798951"/>
    </source>
</evidence>
<feature type="transmembrane region" description="Helical" evidence="10">
    <location>
        <begin position="97"/>
        <end position="114"/>
    </location>
</feature>
<reference evidence="11 12" key="1">
    <citation type="submission" date="2019-07" db="EMBL/GenBank/DDBJ databases">
        <title>Genomic Encyclopedia of Type Strains, Phase IV (KMG-IV): sequencing the most valuable type-strain genomes for metagenomic binning, comparative biology and taxonomic classification.</title>
        <authorList>
            <person name="Goeker M."/>
        </authorList>
    </citation>
    <scope>NUCLEOTIDE SEQUENCE [LARGE SCALE GENOMIC DNA]</scope>
    <source>
        <strain evidence="11 12">DSM 44831</strain>
    </source>
</reference>
<evidence type="ECO:0000256" key="1">
    <source>
        <dbReference type="ARBA" id="ARBA00004651"/>
    </source>
</evidence>
<evidence type="ECO:0000256" key="6">
    <source>
        <dbReference type="ARBA" id="ARBA00022989"/>
    </source>
</evidence>
<accession>A0ABQ6YN30</accession>
<keyword evidence="5 9" id="KW-0812">Transmembrane</keyword>
<dbReference type="Pfam" id="PF00893">
    <property type="entry name" value="Multi_Drug_Res"/>
    <property type="match status" value="1"/>
</dbReference>
<dbReference type="InterPro" id="IPR045324">
    <property type="entry name" value="Small_multidrug_res"/>
</dbReference>
<keyword evidence="3" id="KW-0813">Transport</keyword>
<evidence type="ECO:0000256" key="7">
    <source>
        <dbReference type="ARBA" id="ARBA00023136"/>
    </source>
</evidence>
<evidence type="ECO:0000256" key="8">
    <source>
        <dbReference type="ARBA" id="ARBA00023251"/>
    </source>
</evidence>
<keyword evidence="6 10" id="KW-1133">Transmembrane helix</keyword>
<dbReference type="InterPro" id="IPR037185">
    <property type="entry name" value="EmrE-like"/>
</dbReference>
<protein>
    <submittedName>
        <fullName evidence="11">Quaternary ammonium compound-resistance protein SugE</fullName>
    </submittedName>
</protein>
<dbReference type="Gene3D" id="1.10.3730.20">
    <property type="match status" value="1"/>
</dbReference>
<gene>
    <name evidence="11" type="ORF">FNL39_10328</name>
</gene>
<sequence>MYVQPKKGIIVSWLYLAIAVVFEIAVALAAGKAKGFTDLRWTIATLVSGAIATYFLSLALLTFDVGAGYAIWTSLAGVGIVVLGAVLFGQRVDWRKVVGIVIVIGGVVGLQLSGGA</sequence>